<feature type="region of interest" description="Disordered" evidence="1">
    <location>
        <begin position="76"/>
        <end position="103"/>
    </location>
</feature>
<keyword evidence="3" id="KW-1185">Reference proteome</keyword>
<organism evidence="2 3">
    <name type="scientific">Saguinus oedipus</name>
    <name type="common">Cotton-top tamarin</name>
    <name type="synonym">Oedipomidas oedipus</name>
    <dbReference type="NCBI Taxonomy" id="9490"/>
    <lineage>
        <taxon>Eukaryota</taxon>
        <taxon>Metazoa</taxon>
        <taxon>Chordata</taxon>
        <taxon>Craniata</taxon>
        <taxon>Vertebrata</taxon>
        <taxon>Euteleostomi</taxon>
        <taxon>Mammalia</taxon>
        <taxon>Eutheria</taxon>
        <taxon>Euarchontoglires</taxon>
        <taxon>Primates</taxon>
        <taxon>Haplorrhini</taxon>
        <taxon>Platyrrhini</taxon>
        <taxon>Cebidae</taxon>
        <taxon>Callitrichinae</taxon>
        <taxon>Saguinus</taxon>
    </lineage>
</organism>
<dbReference type="InterPro" id="IPR036113">
    <property type="entry name" value="Asp/Glu-ADT_sf_sub_c"/>
</dbReference>
<accession>A0ABQ9UHR9</accession>
<sequence>MAWLEKAIAFTHGLLTVDTDGVEPMEPVLEYRCLCLRSDSVVEGSCVEELQNPHHIVEEYFVPPCLPPPAPVMSLPKLDEQEPFPHSQVANSGKRVPCEHMEA</sequence>
<dbReference type="SUPFAM" id="SSF141000">
    <property type="entry name" value="Glu-tRNAGln amidotransferase C subunit"/>
    <property type="match status" value="1"/>
</dbReference>
<dbReference type="PANTHER" id="PTHR15004">
    <property type="entry name" value="GLUTAMYL-TRNA(GLN) AMIDOTRANSFERASE SUBUNIT C, MITOCHONDRIAL"/>
    <property type="match status" value="1"/>
</dbReference>
<proteinExistence type="predicted"/>
<reference evidence="2 3" key="1">
    <citation type="submission" date="2023-05" db="EMBL/GenBank/DDBJ databases">
        <title>B98-5 Cell Line De Novo Hybrid Assembly: An Optical Mapping Approach.</title>
        <authorList>
            <person name="Kananen K."/>
            <person name="Auerbach J.A."/>
            <person name="Kautto E."/>
            <person name="Blachly J.S."/>
        </authorList>
    </citation>
    <scope>NUCLEOTIDE SEQUENCE [LARGE SCALE GENOMIC DNA]</scope>
    <source>
        <strain evidence="2">B95-8</strain>
        <tissue evidence="2">Cell line</tissue>
    </source>
</reference>
<gene>
    <name evidence="2" type="ORF">P7K49_025652</name>
</gene>
<dbReference type="Proteomes" id="UP001266305">
    <property type="component" value="Unassembled WGS sequence"/>
</dbReference>
<dbReference type="PANTHER" id="PTHR15004:SF0">
    <property type="entry name" value="GLUTAMYL-TRNA(GLN) AMIDOTRANSFERASE SUBUNIT C, MITOCHONDRIAL"/>
    <property type="match status" value="1"/>
</dbReference>
<dbReference type="InterPro" id="IPR003837">
    <property type="entry name" value="GatC"/>
</dbReference>
<comment type="caution">
    <text evidence="2">The sequence shown here is derived from an EMBL/GenBank/DDBJ whole genome shotgun (WGS) entry which is preliminary data.</text>
</comment>
<evidence type="ECO:0000256" key="1">
    <source>
        <dbReference type="SAM" id="MobiDB-lite"/>
    </source>
</evidence>
<dbReference type="EMBL" id="JASSZA010000012">
    <property type="protein sequence ID" value="KAK2096618.1"/>
    <property type="molecule type" value="Genomic_DNA"/>
</dbReference>
<evidence type="ECO:0000313" key="3">
    <source>
        <dbReference type="Proteomes" id="UP001266305"/>
    </source>
</evidence>
<name>A0ABQ9UHR9_SAGOE</name>
<protein>
    <submittedName>
        <fullName evidence="2">Uncharacterized protein</fullName>
    </submittedName>
</protein>
<evidence type="ECO:0000313" key="2">
    <source>
        <dbReference type="EMBL" id="KAK2096618.1"/>
    </source>
</evidence>